<dbReference type="Proteomes" id="UP001497623">
    <property type="component" value="Unassembled WGS sequence"/>
</dbReference>
<evidence type="ECO:0000256" key="1">
    <source>
        <dbReference type="ARBA" id="ARBA00022529"/>
    </source>
</evidence>
<keyword evidence="5" id="KW-1185">Reference proteome</keyword>
<dbReference type="GO" id="GO:0031640">
    <property type="term" value="P:killing of cells of another organism"/>
    <property type="evidence" value="ECO:0007669"/>
    <property type="project" value="UniProtKB-KW"/>
</dbReference>
<dbReference type="Gene3D" id="1.10.530.40">
    <property type="match status" value="1"/>
</dbReference>
<proteinExistence type="predicted"/>
<keyword evidence="2" id="KW-0081">Bacteriolytic enzyme</keyword>
<dbReference type="Pfam" id="PF16754">
    <property type="entry name" value="Pesticin"/>
    <property type="match status" value="1"/>
</dbReference>
<sequence length="252" mass="28176">VTVCTGLNKPPCPGDCVHHQHGCRDKGRLVINGGLCPRDPAEVKCCAPSRYQVAQDALHVMDKERFFIYGYVPTSGSGVTISSGVDLGQHDEAGLRRTKISEPLIQKLKKSGFLGKKTKREVDKVGDPLGLVLTLDEAWDLHEKFMDQSRQKILPYTRNMSVKGRSVLISLTIWCGSIENANTKCRASRNTEHVLWNAIYANNQNNASDQALSNALGELLILHNSSTDPNKTYRQRITKEIMYLSKRDKREL</sequence>
<feature type="non-terminal residue" evidence="4">
    <location>
        <position position="1"/>
    </location>
</feature>
<dbReference type="EMBL" id="CAXKWB010026583">
    <property type="protein sequence ID" value="CAL4130402.1"/>
    <property type="molecule type" value="Genomic_DNA"/>
</dbReference>
<gene>
    <name evidence="4" type="ORF">MNOR_LOCUS26509</name>
</gene>
<evidence type="ECO:0000313" key="5">
    <source>
        <dbReference type="Proteomes" id="UP001497623"/>
    </source>
</evidence>
<organism evidence="4 5">
    <name type="scientific">Meganyctiphanes norvegica</name>
    <name type="common">Northern krill</name>
    <name type="synonym">Thysanopoda norvegica</name>
    <dbReference type="NCBI Taxonomy" id="48144"/>
    <lineage>
        <taxon>Eukaryota</taxon>
        <taxon>Metazoa</taxon>
        <taxon>Ecdysozoa</taxon>
        <taxon>Arthropoda</taxon>
        <taxon>Crustacea</taxon>
        <taxon>Multicrustacea</taxon>
        <taxon>Malacostraca</taxon>
        <taxon>Eumalacostraca</taxon>
        <taxon>Eucarida</taxon>
        <taxon>Euphausiacea</taxon>
        <taxon>Euphausiidae</taxon>
        <taxon>Meganyctiphanes</taxon>
    </lineage>
</organism>
<evidence type="ECO:0000259" key="3">
    <source>
        <dbReference type="Pfam" id="PF16754"/>
    </source>
</evidence>
<dbReference type="GO" id="GO:0042742">
    <property type="term" value="P:defense response to bacterium"/>
    <property type="evidence" value="ECO:0007669"/>
    <property type="project" value="UniProtKB-KW"/>
</dbReference>
<dbReference type="GO" id="GO:0003796">
    <property type="term" value="F:lysozyme activity"/>
    <property type="evidence" value="ECO:0007669"/>
    <property type="project" value="InterPro"/>
</dbReference>
<evidence type="ECO:0000256" key="2">
    <source>
        <dbReference type="ARBA" id="ARBA00022638"/>
    </source>
</evidence>
<feature type="domain" description="Pesticin C-terminal" evidence="3">
    <location>
        <begin position="64"/>
        <end position="153"/>
    </location>
</feature>
<dbReference type="AlphaFoldDB" id="A0AAV2RQU5"/>
<dbReference type="InterPro" id="IPR031922">
    <property type="entry name" value="Pesticin_C"/>
</dbReference>
<accession>A0AAV2RQU5</accession>
<protein>
    <recommendedName>
        <fullName evidence="3">Pesticin C-terminal domain-containing protein</fullName>
    </recommendedName>
</protein>
<name>A0AAV2RQU5_MEGNR</name>
<comment type="caution">
    <text evidence="4">The sequence shown here is derived from an EMBL/GenBank/DDBJ whole genome shotgun (WGS) entry which is preliminary data.</text>
</comment>
<keyword evidence="1" id="KW-0929">Antimicrobial</keyword>
<dbReference type="InterPro" id="IPR023347">
    <property type="entry name" value="Lysozyme_dom_sf"/>
</dbReference>
<reference evidence="4 5" key="1">
    <citation type="submission" date="2024-05" db="EMBL/GenBank/DDBJ databases">
        <authorList>
            <person name="Wallberg A."/>
        </authorList>
    </citation>
    <scope>NUCLEOTIDE SEQUENCE [LARGE SCALE GENOMIC DNA]</scope>
</reference>
<evidence type="ECO:0000313" key="4">
    <source>
        <dbReference type="EMBL" id="CAL4130402.1"/>
    </source>
</evidence>